<feature type="compositionally biased region" description="Low complexity" evidence="5">
    <location>
        <begin position="49"/>
        <end position="67"/>
    </location>
</feature>
<feature type="transmembrane region" description="Helical" evidence="6">
    <location>
        <begin position="386"/>
        <end position="406"/>
    </location>
</feature>
<evidence type="ECO:0000256" key="3">
    <source>
        <dbReference type="ARBA" id="ARBA00022989"/>
    </source>
</evidence>
<dbReference type="Proteomes" id="UP000616769">
    <property type="component" value="Unassembled WGS sequence"/>
</dbReference>
<evidence type="ECO:0000313" key="7">
    <source>
        <dbReference type="EMBL" id="KPM11872.1"/>
    </source>
</evidence>
<dbReference type="PANTHER" id="PTHR11040">
    <property type="entry name" value="ZINC/IRON TRANSPORTER"/>
    <property type="match status" value="1"/>
</dbReference>
<feature type="compositionally biased region" description="Acidic residues" evidence="5">
    <location>
        <begin position="361"/>
        <end position="374"/>
    </location>
</feature>
<feature type="transmembrane region" description="Helical" evidence="6">
    <location>
        <begin position="167"/>
        <end position="187"/>
    </location>
</feature>
<feature type="region of interest" description="Disordered" evidence="5">
    <location>
        <begin position="463"/>
        <end position="488"/>
    </location>
</feature>
<reference evidence="7 8" key="1">
    <citation type="journal article" date="2015" name="Parasit. Vectors">
        <title>Draft genome of the scabies mite.</title>
        <authorList>
            <person name="Rider S.D.Jr."/>
            <person name="Morgan M.S."/>
            <person name="Arlian L.G."/>
        </authorList>
    </citation>
    <scope>NUCLEOTIDE SEQUENCE [LARGE SCALE GENOMIC DNA]</scope>
    <source>
        <strain evidence="7">Arlian Lab</strain>
    </source>
</reference>
<proteinExistence type="predicted"/>
<gene>
    <name evidence="7" type="ORF">QR98_0104490</name>
</gene>
<comment type="caution">
    <text evidence="7">The sequence shown here is derived from an EMBL/GenBank/DDBJ whole genome shotgun (WGS) entry which is preliminary data.</text>
</comment>
<feature type="transmembrane region" description="Helical" evidence="6">
    <location>
        <begin position="567"/>
        <end position="584"/>
    </location>
</feature>
<evidence type="ECO:0000256" key="4">
    <source>
        <dbReference type="ARBA" id="ARBA00023136"/>
    </source>
</evidence>
<dbReference type="GO" id="GO:0005886">
    <property type="term" value="C:plasma membrane"/>
    <property type="evidence" value="ECO:0007669"/>
    <property type="project" value="TreeGrafter"/>
</dbReference>
<keyword evidence="2 6" id="KW-0812">Transmembrane</keyword>
<feature type="region of interest" description="Disordered" evidence="5">
    <location>
        <begin position="343"/>
        <end position="374"/>
    </location>
</feature>
<evidence type="ECO:0000256" key="2">
    <source>
        <dbReference type="ARBA" id="ARBA00022692"/>
    </source>
</evidence>
<dbReference type="EMBL" id="JXLN01018178">
    <property type="protein sequence ID" value="KPM11872.1"/>
    <property type="molecule type" value="Genomic_DNA"/>
</dbReference>
<dbReference type="PANTHER" id="PTHR11040:SF203">
    <property type="entry name" value="FI18611P1-RELATED"/>
    <property type="match status" value="1"/>
</dbReference>
<protein>
    <submittedName>
        <fullName evidence="7">Zinc transporter ZIP2-like protein</fullName>
    </submittedName>
</protein>
<dbReference type="AlphaFoldDB" id="A0A132ALJ3"/>
<dbReference type="Pfam" id="PF02535">
    <property type="entry name" value="Zip"/>
    <property type="match status" value="2"/>
</dbReference>
<name>A0A132ALJ3_SARSC</name>
<keyword evidence="3 6" id="KW-1133">Transmembrane helix</keyword>
<evidence type="ECO:0000256" key="1">
    <source>
        <dbReference type="ARBA" id="ARBA00004141"/>
    </source>
</evidence>
<evidence type="ECO:0000256" key="5">
    <source>
        <dbReference type="SAM" id="MobiDB-lite"/>
    </source>
</evidence>
<feature type="compositionally biased region" description="Basic residues" evidence="5">
    <location>
        <begin position="463"/>
        <end position="479"/>
    </location>
</feature>
<accession>A0A132ALJ3</accession>
<feature type="transmembrane region" description="Helical" evidence="6">
    <location>
        <begin position="499"/>
        <end position="521"/>
    </location>
</feature>
<feature type="compositionally biased region" description="Basic and acidic residues" evidence="5">
    <location>
        <begin position="343"/>
        <end position="360"/>
    </location>
</feature>
<dbReference type="VEuPathDB" id="VectorBase:SSCA010356"/>
<evidence type="ECO:0000313" key="8">
    <source>
        <dbReference type="Proteomes" id="UP000616769"/>
    </source>
</evidence>
<feature type="transmembrane region" description="Helical" evidence="6">
    <location>
        <begin position="88"/>
        <end position="109"/>
    </location>
</feature>
<feature type="transmembrane region" description="Helical" evidence="6">
    <location>
        <begin position="412"/>
        <end position="435"/>
    </location>
</feature>
<comment type="subcellular location">
    <subcellularLocation>
        <location evidence="1">Membrane</location>
        <topology evidence="1">Multi-pass membrane protein</topology>
    </subcellularLocation>
</comment>
<dbReference type="InterPro" id="IPR003689">
    <property type="entry name" value="ZIP"/>
</dbReference>
<evidence type="ECO:0000256" key="6">
    <source>
        <dbReference type="SAM" id="Phobius"/>
    </source>
</evidence>
<keyword evidence="4 6" id="KW-0472">Membrane</keyword>
<sequence>MLQQTDSTRLIAAAILFLLTLLMGTLPVYVFEFFNTKLKRNKIHHQHPSSRLAELESSSSSIELSPSNDVGERMGRKFWSDFFQRDRIVQFLTQIGGGVLLYTAFVHMLPEIRENYETYLRNTKNNTGLSLFAIDPSVIENLEDQNGKHSTDNDGNGDDDSYPLVDLMASVGLFGIFLLEELMSFVFGTNHHHHHHHHHHHNGNNLLEKGHRFSLKKSKYKQQIDEGIIQNDPEQTSHSHQRYQSKHMEPINLMTKNDCSNKMKPTITIEIETNTIGTTTSTGDMLSPESPMNKKKNPNGNLLLSALSETHPISSNRKQMHCYNTCEQQCSKHLSSIRSKPINEKEERRYYHSDDTKQESDENSENNETIDEEEEESIWPYIVENFLLILAFSCHSVFDGISIGVQADENEIWTMLIAILSHKLLIAFMLSFQIYEKCRPRVRLEAYRAEQDLIDHLNGYHHHHHHQNNQDHHHHHHHQRSENHLDRSRNESIRHAKTILWLFSTLFAAMSPIGILIVIIMNDSVSRPSESSLHIIVLASISAGTILYIVFIEIIGKLTSRTHLNGFFQWLALVLGFTMMYFISQSFHE</sequence>
<feature type="transmembrane region" description="Helical" evidence="6">
    <location>
        <begin position="533"/>
        <end position="555"/>
    </location>
</feature>
<dbReference type="OrthoDB" id="10037617at2759"/>
<feature type="region of interest" description="Disordered" evidence="5">
    <location>
        <begin position="49"/>
        <end position="70"/>
    </location>
</feature>
<organism evidence="7 8">
    <name type="scientific">Sarcoptes scabiei</name>
    <name type="common">Itch mite</name>
    <name type="synonym">Acarus scabiei</name>
    <dbReference type="NCBI Taxonomy" id="52283"/>
    <lineage>
        <taxon>Eukaryota</taxon>
        <taxon>Metazoa</taxon>
        <taxon>Ecdysozoa</taxon>
        <taxon>Arthropoda</taxon>
        <taxon>Chelicerata</taxon>
        <taxon>Arachnida</taxon>
        <taxon>Acari</taxon>
        <taxon>Acariformes</taxon>
        <taxon>Sarcoptiformes</taxon>
        <taxon>Astigmata</taxon>
        <taxon>Psoroptidia</taxon>
        <taxon>Sarcoptoidea</taxon>
        <taxon>Sarcoptidae</taxon>
        <taxon>Sarcoptinae</taxon>
        <taxon>Sarcoptes</taxon>
    </lineage>
</organism>
<dbReference type="GO" id="GO:0005385">
    <property type="term" value="F:zinc ion transmembrane transporter activity"/>
    <property type="evidence" value="ECO:0007669"/>
    <property type="project" value="TreeGrafter"/>
</dbReference>
<feature type="transmembrane region" description="Helical" evidence="6">
    <location>
        <begin position="12"/>
        <end position="34"/>
    </location>
</feature>